<dbReference type="AlphaFoldDB" id="A0A2S7VF17"/>
<gene>
    <name evidence="2" type="ORF">BTO10_13330</name>
</gene>
<evidence type="ECO:0000256" key="1">
    <source>
        <dbReference type="SAM" id="SignalP"/>
    </source>
</evidence>
<sequence>MKFSPIYAALLTSLASISAAHAAQHTQNIAEGYGADNISLNLQCLDYNPNGVSAFCIANFKPKGLTLEPNQRVTITTPVSFPQGYWFEEQAPSKVVIIGSDGHNSTCSSLGDSQWSCLMPESGYHSTGVQIELWVADGVRWMWGGELTIDDLVEPVPMEACIDRAIASIELWKHQGFDSYRYTAEKLHLALEGLPTIPYQDTIDENALILDILHTCALQSDEVPAPLKP</sequence>
<keyword evidence="1" id="KW-0732">Signal</keyword>
<dbReference type="RefSeq" id="WP_258098451.1">
    <property type="nucleotide sequence ID" value="NZ_MSCI01000002.1"/>
</dbReference>
<evidence type="ECO:0000313" key="2">
    <source>
        <dbReference type="EMBL" id="PQJ60342.1"/>
    </source>
</evidence>
<accession>A0A2S7VF17</accession>
<feature type="chain" id="PRO_5015398454" evidence="1">
    <location>
        <begin position="23"/>
        <end position="229"/>
    </location>
</feature>
<organism evidence="2 3">
    <name type="scientific">Vibrio chagasii</name>
    <dbReference type="NCBI Taxonomy" id="170679"/>
    <lineage>
        <taxon>Bacteria</taxon>
        <taxon>Pseudomonadati</taxon>
        <taxon>Pseudomonadota</taxon>
        <taxon>Gammaproteobacteria</taxon>
        <taxon>Vibrionales</taxon>
        <taxon>Vibrionaceae</taxon>
        <taxon>Vibrio</taxon>
    </lineage>
</organism>
<keyword evidence="3" id="KW-1185">Reference proteome</keyword>
<name>A0A2S7VF17_9VIBR</name>
<reference evidence="2 3" key="1">
    <citation type="submission" date="2016-12" db="EMBL/GenBank/DDBJ databases">
        <title>Diversity of luminous bacteria.</title>
        <authorList>
            <person name="Yoshizawa S."/>
            <person name="Kogure K."/>
        </authorList>
    </citation>
    <scope>NUCLEOTIDE SEQUENCE [LARGE SCALE GENOMIC DNA]</scope>
    <source>
        <strain evidence="2 3">LC2-408</strain>
    </source>
</reference>
<comment type="caution">
    <text evidence="2">The sequence shown here is derived from an EMBL/GenBank/DDBJ whole genome shotgun (WGS) entry which is preliminary data.</text>
</comment>
<feature type="signal peptide" evidence="1">
    <location>
        <begin position="1"/>
        <end position="22"/>
    </location>
</feature>
<dbReference type="EMBL" id="MSCI01000002">
    <property type="protein sequence ID" value="PQJ60342.1"/>
    <property type="molecule type" value="Genomic_DNA"/>
</dbReference>
<evidence type="ECO:0000313" key="3">
    <source>
        <dbReference type="Proteomes" id="UP000238707"/>
    </source>
</evidence>
<protein>
    <submittedName>
        <fullName evidence="2">Uncharacterized protein</fullName>
    </submittedName>
</protein>
<dbReference type="Proteomes" id="UP000238707">
    <property type="component" value="Unassembled WGS sequence"/>
</dbReference>
<proteinExistence type="predicted"/>